<evidence type="ECO:0000256" key="1">
    <source>
        <dbReference type="SAM" id="MobiDB-lite"/>
    </source>
</evidence>
<dbReference type="Proteomes" id="UP000245340">
    <property type="component" value="Unplaced"/>
</dbReference>
<keyword evidence="2" id="KW-1185">Reference proteome</keyword>
<name>A0A9B0G6R0_ODORO</name>
<organism evidence="2 3">
    <name type="scientific">Odobenus rosmarus divergens</name>
    <name type="common">Pacific walrus</name>
    <dbReference type="NCBI Taxonomy" id="9708"/>
    <lineage>
        <taxon>Eukaryota</taxon>
        <taxon>Metazoa</taxon>
        <taxon>Chordata</taxon>
        <taxon>Craniata</taxon>
        <taxon>Vertebrata</taxon>
        <taxon>Euteleostomi</taxon>
        <taxon>Mammalia</taxon>
        <taxon>Eutheria</taxon>
        <taxon>Laurasiatheria</taxon>
        <taxon>Carnivora</taxon>
        <taxon>Caniformia</taxon>
        <taxon>Pinnipedia</taxon>
        <taxon>Odobenidae</taxon>
        <taxon>Odobenus</taxon>
    </lineage>
</organism>
<evidence type="ECO:0000313" key="3">
    <source>
        <dbReference type="RefSeq" id="XP_004394325.1"/>
    </source>
</evidence>
<evidence type="ECO:0000313" key="2">
    <source>
        <dbReference type="Proteomes" id="UP000245340"/>
    </source>
</evidence>
<proteinExistence type="predicted"/>
<reference evidence="3" key="1">
    <citation type="submission" date="2025-08" db="UniProtKB">
        <authorList>
            <consortium name="RefSeq"/>
        </authorList>
    </citation>
    <scope>IDENTIFICATION</scope>
</reference>
<gene>
    <name evidence="3" type="primary">LOC101363867</name>
</gene>
<feature type="compositionally biased region" description="Gly residues" evidence="1">
    <location>
        <begin position="1"/>
        <end position="20"/>
    </location>
</feature>
<sequence>MTEPPRGGGGGGGGGAGGARPPGRRPLARRPSAPGSRNPGGRRGPDRAALCSRHAGSGGGAAAALKGAREEGAGAVRPGWAAGGAQLGERRGVPEVAAFFRKRGSSWADLCSFETKPLNLGPRFVQVQVLVYGKPMVGKGFNTGGCCFTGLVRISRHPRKLAVNDDVLKFHKAPLPEAPTQIGVNNKGCFFSENKRSKGFPVAVWSQSEAEEPPENIRSFHPEKPEDTPALPQEREVLYMTAIFLSLGGIHTTPSPSFFPQWQEQKGGLRISRKASVLPTQQQAQLC</sequence>
<feature type="region of interest" description="Disordered" evidence="1">
    <location>
        <begin position="1"/>
        <end position="55"/>
    </location>
</feature>
<protein>
    <submittedName>
        <fullName evidence="3">Uncharacterized protein LOC101363867</fullName>
    </submittedName>
</protein>
<accession>A0A9B0G6R0</accession>
<dbReference type="RefSeq" id="XP_004394325.1">
    <property type="nucleotide sequence ID" value="XM_004394268.1"/>
</dbReference>
<dbReference type="AlphaFoldDB" id="A0A9B0G6R0"/>
<feature type="compositionally biased region" description="Low complexity" evidence="1">
    <location>
        <begin position="29"/>
        <end position="39"/>
    </location>
</feature>